<comment type="caution">
    <text evidence="5">The sequence shown here is derived from an EMBL/GenBank/DDBJ whole genome shotgun (WGS) entry which is preliminary data.</text>
</comment>
<reference evidence="5" key="1">
    <citation type="journal article" date="2022" name="Plant J.">
        <title>Strategies of tolerance reflected in two North American maple genomes.</title>
        <authorList>
            <person name="McEvoy S.L."/>
            <person name="Sezen U.U."/>
            <person name="Trouern-Trend A."/>
            <person name="McMahon S.M."/>
            <person name="Schaberg P.G."/>
            <person name="Yang J."/>
            <person name="Wegrzyn J.L."/>
            <person name="Swenson N.G."/>
        </authorList>
    </citation>
    <scope>NUCLEOTIDE SEQUENCE</scope>
    <source>
        <strain evidence="5">NS2018</strain>
    </source>
</reference>
<sequence length="130" mass="14769">MLSNLNISINDFDGRIPFSIGDMNSLETLDLSYNELLGEILEHLAKSCINLEYLVLSNNSLEGQIFFAANFNLKYLSRLQLDGNHFIGKILECLSNSSYLEGLCPVIYHLVSILHKSNKFTYPEISYKDN</sequence>
<evidence type="ECO:0000256" key="2">
    <source>
        <dbReference type="ARBA" id="ARBA00022614"/>
    </source>
</evidence>
<proteinExistence type="inferred from homology"/>
<protein>
    <submittedName>
        <fullName evidence="5">Uncharacterized protein</fullName>
    </submittedName>
</protein>
<keyword evidence="2" id="KW-0433">Leucine-rich repeat</keyword>
<dbReference type="InterPro" id="IPR051502">
    <property type="entry name" value="RLP_Defense_Trigger"/>
</dbReference>
<dbReference type="AlphaFoldDB" id="A0AA39SH08"/>
<reference evidence="5" key="2">
    <citation type="submission" date="2023-06" db="EMBL/GenBank/DDBJ databases">
        <authorList>
            <person name="Swenson N.G."/>
            <person name="Wegrzyn J.L."/>
            <person name="Mcevoy S.L."/>
        </authorList>
    </citation>
    <scope>NUCLEOTIDE SEQUENCE</scope>
    <source>
        <strain evidence="5">NS2018</strain>
        <tissue evidence="5">Leaf</tissue>
    </source>
</reference>
<name>A0AA39SH08_ACESA</name>
<keyword evidence="4" id="KW-0675">Receptor</keyword>
<evidence type="ECO:0000256" key="1">
    <source>
        <dbReference type="ARBA" id="ARBA00009592"/>
    </source>
</evidence>
<dbReference type="Proteomes" id="UP001168877">
    <property type="component" value="Unassembled WGS sequence"/>
</dbReference>
<dbReference type="PANTHER" id="PTHR48062">
    <property type="entry name" value="RECEPTOR-LIKE PROTEIN 14"/>
    <property type="match status" value="1"/>
</dbReference>
<evidence type="ECO:0000256" key="4">
    <source>
        <dbReference type="ARBA" id="ARBA00023170"/>
    </source>
</evidence>
<dbReference type="EMBL" id="JAUESC010000381">
    <property type="protein sequence ID" value="KAK0591274.1"/>
    <property type="molecule type" value="Genomic_DNA"/>
</dbReference>
<gene>
    <name evidence="5" type="ORF">LWI29_037835</name>
</gene>
<dbReference type="InterPro" id="IPR032675">
    <property type="entry name" value="LRR_dom_sf"/>
</dbReference>
<dbReference type="Pfam" id="PF00560">
    <property type="entry name" value="LRR_1"/>
    <property type="match status" value="2"/>
</dbReference>
<dbReference type="Gene3D" id="3.80.10.10">
    <property type="entry name" value="Ribonuclease Inhibitor"/>
    <property type="match status" value="1"/>
</dbReference>
<evidence type="ECO:0000313" key="5">
    <source>
        <dbReference type="EMBL" id="KAK0591274.1"/>
    </source>
</evidence>
<accession>A0AA39SH08</accession>
<evidence type="ECO:0000256" key="3">
    <source>
        <dbReference type="ARBA" id="ARBA00022737"/>
    </source>
</evidence>
<evidence type="ECO:0000313" key="6">
    <source>
        <dbReference type="Proteomes" id="UP001168877"/>
    </source>
</evidence>
<dbReference type="InterPro" id="IPR001611">
    <property type="entry name" value="Leu-rich_rpt"/>
</dbReference>
<dbReference type="PANTHER" id="PTHR48062:SF21">
    <property type="entry name" value="RECEPTOR-LIKE PROTEIN 12"/>
    <property type="match status" value="1"/>
</dbReference>
<keyword evidence="6" id="KW-1185">Reference proteome</keyword>
<dbReference type="SUPFAM" id="SSF52058">
    <property type="entry name" value="L domain-like"/>
    <property type="match status" value="1"/>
</dbReference>
<organism evidence="5 6">
    <name type="scientific">Acer saccharum</name>
    <name type="common">Sugar maple</name>
    <dbReference type="NCBI Taxonomy" id="4024"/>
    <lineage>
        <taxon>Eukaryota</taxon>
        <taxon>Viridiplantae</taxon>
        <taxon>Streptophyta</taxon>
        <taxon>Embryophyta</taxon>
        <taxon>Tracheophyta</taxon>
        <taxon>Spermatophyta</taxon>
        <taxon>Magnoliopsida</taxon>
        <taxon>eudicotyledons</taxon>
        <taxon>Gunneridae</taxon>
        <taxon>Pentapetalae</taxon>
        <taxon>rosids</taxon>
        <taxon>malvids</taxon>
        <taxon>Sapindales</taxon>
        <taxon>Sapindaceae</taxon>
        <taxon>Hippocastanoideae</taxon>
        <taxon>Acereae</taxon>
        <taxon>Acer</taxon>
    </lineage>
</organism>
<comment type="similarity">
    <text evidence="1">Belongs to the RLP family.</text>
</comment>
<keyword evidence="3" id="KW-0677">Repeat</keyword>